<evidence type="ECO:0000256" key="1">
    <source>
        <dbReference type="SAM" id="MobiDB-lite"/>
    </source>
</evidence>
<gene>
    <name evidence="4" type="ORF">PRUPE_8G052600</name>
</gene>
<accession>A0A251MWK5</accession>
<dbReference type="InterPro" id="IPR007700">
    <property type="entry name" value="DUF668"/>
</dbReference>
<reference evidence="4 5" key="1">
    <citation type="journal article" date="2013" name="Nat. Genet.">
        <title>The high-quality draft genome of peach (Prunus persica) identifies unique patterns of genetic diversity, domestication and genome evolution.</title>
        <authorList>
            <consortium name="International Peach Genome Initiative"/>
            <person name="Verde I."/>
            <person name="Abbott A.G."/>
            <person name="Scalabrin S."/>
            <person name="Jung S."/>
            <person name="Shu S."/>
            <person name="Marroni F."/>
            <person name="Zhebentyayeva T."/>
            <person name="Dettori M.T."/>
            <person name="Grimwood J."/>
            <person name="Cattonaro F."/>
            <person name="Zuccolo A."/>
            <person name="Rossini L."/>
            <person name="Jenkins J."/>
            <person name="Vendramin E."/>
            <person name="Meisel L.A."/>
            <person name="Decroocq V."/>
            <person name="Sosinski B."/>
            <person name="Prochnik S."/>
            <person name="Mitros T."/>
            <person name="Policriti A."/>
            <person name="Cipriani G."/>
            <person name="Dondini L."/>
            <person name="Ficklin S."/>
            <person name="Goodstein D.M."/>
            <person name="Xuan P."/>
            <person name="Del Fabbro C."/>
            <person name="Aramini V."/>
            <person name="Copetti D."/>
            <person name="Gonzalez S."/>
            <person name="Horner D.S."/>
            <person name="Falchi R."/>
            <person name="Lucas S."/>
            <person name="Mica E."/>
            <person name="Maldonado J."/>
            <person name="Lazzari B."/>
            <person name="Bielenberg D."/>
            <person name="Pirona R."/>
            <person name="Miculan M."/>
            <person name="Barakat A."/>
            <person name="Testolin R."/>
            <person name="Stella A."/>
            <person name="Tartarini S."/>
            <person name="Tonutti P."/>
            <person name="Arus P."/>
            <person name="Orellana A."/>
            <person name="Wells C."/>
            <person name="Main D."/>
            <person name="Vizzotto G."/>
            <person name="Silva H."/>
            <person name="Salamini F."/>
            <person name="Schmutz J."/>
            <person name="Morgante M."/>
            <person name="Rokhsar D.S."/>
        </authorList>
    </citation>
    <scope>NUCLEOTIDE SEQUENCE [LARGE SCALE GENOMIC DNA]</scope>
    <source>
        <strain evidence="5">cv. Nemared</strain>
    </source>
</reference>
<dbReference type="STRING" id="3760.A0A251MWK5"/>
<dbReference type="SMR" id="A0A251MWK5"/>
<dbReference type="PANTHER" id="PTHR31730:SF32">
    <property type="entry name" value="PROTEIN PSK SIMULATOR 1"/>
    <property type="match status" value="1"/>
</dbReference>
<reference evidence="4" key="2">
    <citation type="submission" date="2016-12" db="EMBL/GenBank/DDBJ databases">
        <title>WGS assembly of Prunus persica.</title>
        <authorList>
            <person name="Verde I."/>
            <person name="Jenkins J."/>
            <person name="Dondini L."/>
            <person name="Micali S."/>
            <person name="Pagliarani G."/>
            <person name="Vendramin E."/>
            <person name="Paris R."/>
            <person name="Aramini V."/>
            <person name="Gazza L."/>
            <person name="Rossini L."/>
            <person name="Bassi D."/>
            <person name="Troggio M."/>
            <person name="Shu S."/>
            <person name="Grimwood J.H."/>
            <person name="Tartarini S."/>
            <person name="Dettori M.T."/>
            <person name="Schmutz J."/>
        </authorList>
    </citation>
    <scope>NUCLEOTIDE SEQUENCE</scope>
</reference>
<name>A0A251MWK5_PRUPE</name>
<dbReference type="EMBL" id="CM007658">
    <property type="protein sequence ID" value="ONH90414.1"/>
    <property type="molecule type" value="Genomic_DNA"/>
</dbReference>
<proteinExistence type="predicted"/>
<dbReference type="GO" id="GO:0045927">
    <property type="term" value="P:positive regulation of growth"/>
    <property type="evidence" value="ECO:0007669"/>
    <property type="project" value="InterPro"/>
</dbReference>
<dbReference type="AlphaFoldDB" id="A0A251MWK5"/>
<dbReference type="Pfam" id="PF05003">
    <property type="entry name" value="DUF668"/>
    <property type="match status" value="1"/>
</dbReference>
<feature type="domain" description="DUF668" evidence="2">
    <location>
        <begin position="325"/>
        <end position="407"/>
    </location>
</feature>
<dbReference type="Pfam" id="PF11961">
    <property type="entry name" value="DUF3475"/>
    <property type="match status" value="1"/>
</dbReference>
<dbReference type="PANTHER" id="PTHR31730">
    <property type="entry name" value="OS01G0873900 PROTEIN"/>
    <property type="match status" value="1"/>
</dbReference>
<dbReference type="InterPro" id="IPR045021">
    <property type="entry name" value="PSI1/2/3"/>
</dbReference>
<protein>
    <recommendedName>
        <fullName evidence="6">DUF668 domain-containing protein</fullName>
    </recommendedName>
</protein>
<feature type="region of interest" description="Disordered" evidence="1">
    <location>
        <begin position="528"/>
        <end position="549"/>
    </location>
</feature>
<evidence type="ECO:0000313" key="4">
    <source>
        <dbReference type="EMBL" id="ONH90414.1"/>
    </source>
</evidence>
<evidence type="ECO:0008006" key="6">
    <source>
        <dbReference type="Google" id="ProtNLM"/>
    </source>
</evidence>
<dbReference type="EMBL" id="CM007658">
    <property type="protein sequence ID" value="ONH90413.1"/>
    <property type="molecule type" value="Genomic_DNA"/>
</dbReference>
<dbReference type="eggNOG" id="ENOG502QQVZ">
    <property type="taxonomic scope" value="Eukaryota"/>
</dbReference>
<organism evidence="4 5">
    <name type="scientific">Prunus persica</name>
    <name type="common">Peach</name>
    <name type="synonym">Amygdalus persica</name>
    <dbReference type="NCBI Taxonomy" id="3760"/>
    <lineage>
        <taxon>Eukaryota</taxon>
        <taxon>Viridiplantae</taxon>
        <taxon>Streptophyta</taxon>
        <taxon>Embryophyta</taxon>
        <taxon>Tracheophyta</taxon>
        <taxon>Spermatophyta</taxon>
        <taxon>Magnoliopsida</taxon>
        <taxon>eudicotyledons</taxon>
        <taxon>Gunneridae</taxon>
        <taxon>Pentapetalae</taxon>
        <taxon>rosids</taxon>
        <taxon>fabids</taxon>
        <taxon>Rosales</taxon>
        <taxon>Rosaceae</taxon>
        <taxon>Amygdaloideae</taxon>
        <taxon>Amygdaleae</taxon>
        <taxon>Prunus</taxon>
    </lineage>
</organism>
<evidence type="ECO:0000313" key="5">
    <source>
        <dbReference type="Proteomes" id="UP000006882"/>
    </source>
</evidence>
<dbReference type="Gramene" id="ONH90413">
    <property type="protein sequence ID" value="ONH90413"/>
    <property type="gene ID" value="PRUPE_8G052600"/>
</dbReference>
<dbReference type="Gramene" id="ONH90414">
    <property type="protein sequence ID" value="ONH90414"/>
    <property type="gene ID" value="PRUPE_8G052600"/>
</dbReference>
<dbReference type="OrthoDB" id="1153835at2759"/>
<dbReference type="InterPro" id="IPR021864">
    <property type="entry name" value="DUF3475"/>
</dbReference>
<dbReference type="Gramene" id="ONH90415">
    <property type="protein sequence ID" value="ONH90415"/>
    <property type="gene ID" value="PRUPE_8G052600"/>
</dbReference>
<evidence type="ECO:0000259" key="2">
    <source>
        <dbReference type="Pfam" id="PF05003"/>
    </source>
</evidence>
<feature type="domain" description="DUF3475" evidence="3">
    <location>
        <begin position="106"/>
        <end position="162"/>
    </location>
</feature>
<evidence type="ECO:0000259" key="3">
    <source>
        <dbReference type="Pfam" id="PF11961"/>
    </source>
</evidence>
<sequence>MGGIRTTVKPALKTGPKVKYVIIDYPRDSNEFDGLSPRAISSTTTCPAIPKQAAKVSEVSSLLGKAGITGFGKAIQFLDSLGSSMTNLTSIVGTSGMSRKENTISILAFEVANTIVKGANLMQSLSEDNVRHLKEVVLPSKGVQTLISRDMDELLRIAAADKREELKTFSSDVVRFGNYSKDLMWHNLDLYFKKIGSKVTQQKHFKRQAQEDMEQLMTLVQSTAELCYELHMLDRLEQDYQHRLKGDGSNAARRGDSLAILRADVKMQEKFVSSLKKKSLWSKTFEEVVQKLVDIVHFLHLEIHEAFGSADDEPVESSRRNHKKLGPSGISLHYASIITQINTLVSLSRSSSVPQHMRDTLYQGLPSSVKSALRSKLQLVELTIPQIKTEMKKTLEWLVPIASNTTKALHSFGWVGEWANSEFGERWKHGGQTGILRIETLHHADKAETEACIFKLVVWLQHLISQSGASDNGMPSTPVKTLNQKTNLLSRHTPNGSSPVLTDEDKEMLQDVSKSNLRLRMSRSQNYASRNAMLSKQHRLSKSSRDFLSSKTRKDPFPVWSLLSRPIDFDNDRIKLLDVIDGVDTIKGSN</sequence>
<dbReference type="Proteomes" id="UP000006882">
    <property type="component" value="Chromosome G8"/>
</dbReference>
<dbReference type="EMBL" id="CM007658">
    <property type="protein sequence ID" value="ONH90415.1"/>
    <property type="molecule type" value="Genomic_DNA"/>
</dbReference>
<keyword evidence="5" id="KW-1185">Reference proteome</keyword>